<dbReference type="PROSITE" id="PS00101">
    <property type="entry name" value="HEXAPEP_TRANSFERASES"/>
    <property type="match status" value="1"/>
</dbReference>
<evidence type="ECO:0000256" key="6">
    <source>
        <dbReference type="ARBA" id="ARBA00012457"/>
    </source>
</evidence>
<dbReference type="EMBL" id="JBHSXN010000002">
    <property type="protein sequence ID" value="MFC6952948.1"/>
    <property type="molecule type" value="Genomic_DNA"/>
</dbReference>
<comment type="pathway">
    <text evidence="1">Nucleotide-sugar biosynthesis; UDP-N-acetyl-alpha-D-glucosamine biosynthesis; N-acetyl-alpha-D-glucosamine 1-phosphate from alpha-D-glucosamine 6-phosphate (route II): step 2/2.</text>
</comment>
<evidence type="ECO:0000256" key="11">
    <source>
        <dbReference type="ARBA" id="ARBA00023315"/>
    </source>
</evidence>
<dbReference type="InterPro" id="IPR018357">
    <property type="entry name" value="Hexapep_transf_CS"/>
</dbReference>
<reference evidence="16 17" key="1">
    <citation type="journal article" date="2019" name="Int. J. Syst. Evol. Microbiol.">
        <title>The Global Catalogue of Microorganisms (GCM) 10K type strain sequencing project: providing services to taxonomists for standard genome sequencing and annotation.</title>
        <authorList>
            <consortium name="The Broad Institute Genomics Platform"/>
            <consortium name="The Broad Institute Genome Sequencing Center for Infectious Disease"/>
            <person name="Wu L."/>
            <person name="Ma J."/>
        </authorList>
    </citation>
    <scope>NUCLEOTIDE SEQUENCE [LARGE SCALE GENOMIC DNA]</scope>
    <source>
        <strain evidence="16 17">GX26</strain>
    </source>
</reference>
<evidence type="ECO:0000313" key="17">
    <source>
        <dbReference type="Proteomes" id="UP001596395"/>
    </source>
</evidence>
<feature type="domain" description="Mannose-1-phosphate guanyltransferase C-terminal" evidence="15">
    <location>
        <begin position="250"/>
        <end position="321"/>
    </location>
</feature>
<dbReference type="InterPro" id="IPR005835">
    <property type="entry name" value="NTP_transferase_dom"/>
</dbReference>
<evidence type="ECO:0000256" key="9">
    <source>
        <dbReference type="ARBA" id="ARBA00022695"/>
    </source>
</evidence>
<dbReference type="Gene3D" id="2.160.10.10">
    <property type="entry name" value="Hexapeptide repeat proteins"/>
    <property type="match status" value="2"/>
</dbReference>
<dbReference type="SUPFAM" id="SSF51161">
    <property type="entry name" value="Trimeric LpxA-like enzymes"/>
    <property type="match status" value="1"/>
</dbReference>
<evidence type="ECO:0000256" key="5">
    <source>
        <dbReference type="ARBA" id="ARBA00012225"/>
    </source>
</evidence>
<feature type="domain" description="Nucleotidyl transferase" evidence="14">
    <location>
        <begin position="2"/>
        <end position="223"/>
    </location>
</feature>
<dbReference type="PANTHER" id="PTHR43584">
    <property type="entry name" value="NUCLEOTIDYL TRANSFERASE"/>
    <property type="match status" value="1"/>
</dbReference>
<comment type="catalytic activity">
    <reaction evidence="12">
        <text>alpha-D-glucosamine 1-phosphate + acetyl-CoA = N-acetyl-alpha-D-glucosamine 1-phosphate + CoA + H(+)</text>
        <dbReference type="Rhea" id="RHEA:13725"/>
        <dbReference type="ChEBI" id="CHEBI:15378"/>
        <dbReference type="ChEBI" id="CHEBI:57287"/>
        <dbReference type="ChEBI" id="CHEBI:57288"/>
        <dbReference type="ChEBI" id="CHEBI:57776"/>
        <dbReference type="ChEBI" id="CHEBI:58516"/>
        <dbReference type="EC" id="2.3.1.157"/>
    </reaction>
</comment>
<dbReference type="CDD" id="cd04181">
    <property type="entry name" value="NTP_transferase"/>
    <property type="match status" value="1"/>
</dbReference>
<evidence type="ECO:0000256" key="1">
    <source>
        <dbReference type="ARBA" id="ARBA00005166"/>
    </source>
</evidence>
<comment type="catalytic activity">
    <reaction evidence="13">
        <text>N-acetyl-alpha-D-glucosamine 1-phosphate + UTP + H(+) = UDP-N-acetyl-alpha-D-glucosamine + diphosphate</text>
        <dbReference type="Rhea" id="RHEA:13509"/>
        <dbReference type="ChEBI" id="CHEBI:15378"/>
        <dbReference type="ChEBI" id="CHEBI:33019"/>
        <dbReference type="ChEBI" id="CHEBI:46398"/>
        <dbReference type="ChEBI" id="CHEBI:57705"/>
        <dbReference type="ChEBI" id="CHEBI:57776"/>
        <dbReference type="EC" id="2.7.7.23"/>
    </reaction>
</comment>
<protein>
    <recommendedName>
        <fullName evidence="7">Bifunctional protein GlmU</fullName>
        <ecNumber evidence="5">2.3.1.157</ecNumber>
        <ecNumber evidence="6">2.7.7.23</ecNumber>
    </recommendedName>
</protein>
<evidence type="ECO:0000259" key="14">
    <source>
        <dbReference type="Pfam" id="PF00483"/>
    </source>
</evidence>
<keyword evidence="17" id="KW-1185">Reference proteome</keyword>
<comment type="pathway">
    <text evidence="2">Nucleotide-sugar biosynthesis; UDP-N-acetyl-alpha-D-glucosamine biosynthesis; UDP-N-acetyl-alpha-D-glucosamine from N-acetyl-alpha-D-glucosamine 1-phosphate: step 1/1.</text>
</comment>
<dbReference type="GO" id="GO:0003977">
    <property type="term" value="F:UDP-N-acetylglucosamine diphosphorylase activity"/>
    <property type="evidence" value="ECO:0007669"/>
    <property type="project" value="UniProtKB-EC"/>
</dbReference>
<comment type="similarity">
    <text evidence="3">In the C-terminal section; belongs to the transferase hexapeptide repeat family.</text>
</comment>
<evidence type="ECO:0000256" key="10">
    <source>
        <dbReference type="ARBA" id="ARBA00023268"/>
    </source>
</evidence>
<dbReference type="AlphaFoldDB" id="A0ABD5VEP4"/>
<dbReference type="Pfam" id="PF25087">
    <property type="entry name" value="GMPPB_C"/>
    <property type="match status" value="1"/>
</dbReference>
<comment type="caution">
    <text evidence="16">The sequence shown here is derived from an EMBL/GenBank/DDBJ whole genome shotgun (WGS) entry which is preliminary data.</text>
</comment>
<dbReference type="SUPFAM" id="SSF53448">
    <property type="entry name" value="Nucleotide-diphospho-sugar transferases"/>
    <property type="match status" value="1"/>
</dbReference>
<accession>A0ABD5VEP4</accession>
<dbReference type="InterPro" id="IPR001451">
    <property type="entry name" value="Hexapep"/>
</dbReference>
<keyword evidence="9" id="KW-0548">Nucleotidyltransferase</keyword>
<proteinExistence type="inferred from homology"/>
<name>A0ABD5VEP4_9EURY</name>
<evidence type="ECO:0000256" key="8">
    <source>
        <dbReference type="ARBA" id="ARBA00022679"/>
    </source>
</evidence>
<dbReference type="EC" id="2.7.7.23" evidence="6"/>
<dbReference type="InterPro" id="IPR011004">
    <property type="entry name" value="Trimer_LpxA-like_sf"/>
</dbReference>
<evidence type="ECO:0000256" key="4">
    <source>
        <dbReference type="ARBA" id="ARBA00007947"/>
    </source>
</evidence>
<gene>
    <name evidence="16" type="ORF">ACFQGB_08735</name>
</gene>
<dbReference type="RefSeq" id="WP_336349928.1">
    <property type="nucleotide sequence ID" value="NZ_JAZAQL010000002.1"/>
</dbReference>
<keyword evidence="10" id="KW-0511">Multifunctional enzyme</keyword>
<evidence type="ECO:0000313" key="16">
    <source>
        <dbReference type="EMBL" id="MFC6952948.1"/>
    </source>
</evidence>
<keyword evidence="8" id="KW-0808">Transferase</keyword>
<dbReference type="InterPro" id="IPR050065">
    <property type="entry name" value="GlmU-like"/>
</dbReference>
<dbReference type="Proteomes" id="UP001596395">
    <property type="component" value="Unassembled WGS sequence"/>
</dbReference>
<dbReference type="InterPro" id="IPR056729">
    <property type="entry name" value="GMPPB_C"/>
</dbReference>
<evidence type="ECO:0000256" key="13">
    <source>
        <dbReference type="ARBA" id="ARBA00048493"/>
    </source>
</evidence>
<evidence type="ECO:0000256" key="12">
    <source>
        <dbReference type="ARBA" id="ARBA00048247"/>
    </source>
</evidence>
<evidence type="ECO:0000256" key="3">
    <source>
        <dbReference type="ARBA" id="ARBA00007707"/>
    </source>
</evidence>
<dbReference type="Pfam" id="PF00483">
    <property type="entry name" value="NTP_transferase"/>
    <property type="match status" value="1"/>
</dbReference>
<comment type="similarity">
    <text evidence="4">In the N-terminal section; belongs to the N-acetylglucosamine-1-phosphate uridyltransferase family.</text>
</comment>
<sequence length="385" mass="40047">MKAVVLAAGEGRRLKPLTNRRPKPMLPIAGKPLLEYVLESVADAGIDEVVLVVGYARDRIQTHFEDGDDWDIDLEYVVQEKQLGTAHAIAQAEGAVDDAFVVLNGDRIIEPSAVTSVRDRLERDGGPVMTVTRSVDPGAYGVVDLDGDRVVDIEEKPREAASELINAGVYGFERSIFDAIRETPAGETGERGITDTLAGFVDDGGVPAVRYGGLWEDVSHLWDVTRVTGHVLDRDGSTRDGDVAKTASVADPVHVGAGTSVDANATLRRGCSLGENVTIGANAVLSNAVVLADAVVEDGAVVRDAVVAENAHVGANATIVGGKSDVLVDGELYEGVQFGAVVGDNATVGGGTTVEAGVVLGDGSTVQAGCTVSGRVPSDTEVRRG</sequence>
<dbReference type="GO" id="GO:0019134">
    <property type="term" value="F:glucosamine-1-phosphate N-acetyltransferase activity"/>
    <property type="evidence" value="ECO:0007669"/>
    <property type="project" value="UniProtKB-EC"/>
</dbReference>
<dbReference type="PANTHER" id="PTHR43584:SF8">
    <property type="entry name" value="N-ACETYLMURAMATE ALPHA-1-PHOSPHATE URIDYLYLTRANSFERASE"/>
    <property type="match status" value="1"/>
</dbReference>
<dbReference type="Gene3D" id="3.90.550.10">
    <property type="entry name" value="Spore Coat Polysaccharide Biosynthesis Protein SpsA, Chain A"/>
    <property type="match status" value="1"/>
</dbReference>
<evidence type="ECO:0000256" key="7">
    <source>
        <dbReference type="ARBA" id="ARBA00013414"/>
    </source>
</evidence>
<organism evidence="16 17">
    <name type="scientific">Halorubellus litoreus</name>
    <dbReference type="NCBI Taxonomy" id="755308"/>
    <lineage>
        <taxon>Archaea</taxon>
        <taxon>Methanobacteriati</taxon>
        <taxon>Methanobacteriota</taxon>
        <taxon>Stenosarchaea group</taxon>
        <taxon>Halobacteria</taxon>
        <taxon>Halobacteriales</taxon>
        <taxon>Halorubellaceae</taxon>
        <taxon>Halorubellus</taxon>
    </lineage>
</organism>
<dbReference type="InterPro" id="IPR029044">
    <property type="entry name" value="Nucleotide-diphossugar_trans"/>
</dbReference>
<dbReference type="EC" id="2.3.1.157" evidence="5"/>
<dbReference type="Pfam" id="PF00132">
    <property type="entry name" value="Hexapep"/>
    <property type="match status" value="1"/>
</dbReference>
<evidence type="ECO:0000256" key="2">
    <source>
        <dbReference type="ARBA" id="ARBA00005208"/>
    </source>
</evidence>
<evidence type="ECO:0000259" key="15">
    <source>
        <dbReference type="Pfam" id="PF25087"/>
    </source>
</evidence>
<keyword evidence="11" id="KW-0012">Acyltransferase</keyword>